<reference evidence="2 3" key="1">
    <citation type="submission" date="2020-05" db="EMBL/GenBank/DDBJ databases">
        <authorList>
            <person name="Whitworth D."/>
        </authorList>
    </citation>
    <scope>NUCLEOTIDE SEQUENCE [LARGE SCALE GENOMIC DNA]</scope>
    <source>
        <strain evidence="2 3">AM005</strain>
    </source>
</reference>
<proteinExistence type="predicted"/>
<comment type="caution">
    <text evidence="2">The sequence shown here is derived from an EMBL/GenBank/DDBJ whole genome shotgun (WGS) entry which is preliminary data.</text>
</comment>
<accession>A0A7Y4IQT1</accession>
<feature type="region of interest" description="Disordered" evidence="1">
    <location>
        <begin position="1"/>
        <end position="31"/>
    </location>
</feature>
<evidence type="ECO:0000313" key="3">
    <source>
        <dbReference type="Proteomes" id="UP000533080"/>
    </source>
</evidence>
<dbReference type="AlphaFoldDB" id="A0A7Y4IQT1"/>
<dbReference type="EMBL" id="JABFNT010000214">
    <property type="protein sequence ID" value="NOJ83603.1"/>
    <property type="molecule type" value="Genomic_DNA"/>
</dbReference>
<gene>
    <name evidence="2" type="ORF">HNV28_35745</name>
</gene>
<feature type="compositionally biased region" description="Basic residues" evidence="1">
    <location>
        <begin position="15"/>
        <end position="28"/>
    </location>
</feature>
<evidence type="ECO:0008006" key="4">
    <source>
        <dbReference type="Google" id="ProtNLM"/>
    </source>
</evidence>
<sequence length="127" mass="13979">MSSRDTAAREAAMNHKTHERHDHVHAKGCGHPAIQHQDHVDYLHDGHLHHPHSDHTDECTLAEDARNPAQCTPQHACGAHEATHRHGPSCGHAAAPHGDHVDYLVDGHLHHPHEGHCDDHGKVQVLS</sequence>
<dbReference type="Proteomes" id="UP000533080">
    <property type="component" value="Unassembled WGS sequence"/>
</dbReference>
<organism evidence="2 3">
    <name type="scientific">Myxococcus xanthus</name>
    <dbReference type="NCBI Taxonomy" id="34"/>
    <lineage>
        <taxon>Bacteria</taxon>
        <taxon>Pseudomonadati</taxon>
        <taxon>Myxococcota</taxon>
        <taxon>Myxococcia</taxon>
        <taxon>Myxococcales</taxon>
        <taxon>Cystobacterineae</taxon>
        <taxon>Myxococcaceae</taxon>
        <taxon>Myxococcus</taxon>
    </lineage>
</organism>
<evidence type="ECO:0000313" key="2">
    <source>
        <dbReference type="EMBL" id="NOJ83603.1"/>
    </source>
</evidence>
<evidence type="ECO:0000256" key="1">
    <source>
        <dbReference type="SAM" id="MobiDB-lite"/>
    </source>
</evidence>
<name>A0A7Y4IQT1_MYXXA</name>
<protein>
    <recommendedName>
        <fullName evidence="4">Threonine dehydratase</fullName>
    </recommendedName>
</protein>